<comment type="caution">
    <text evidence="3">The sequence shown here is derived from an EMBL/GenBank/DDBJ whole genome shotgun (WGS) entry which is preliminary data.</text>
</comment>
<evidence type="ECO:0000256" key="1">
    <source>
        <dbReference type="ARBA" id="ARBA00023002"/>
    </source>
</evidence>
<dbReference type="InterPro" id="IPR028939">
    <property type="entry name" value="P5C_Rdtase_cat_N"/>
</dbReference>
<name>A0ABP8DJH3_9ACTN</name>
<evidence type="ECO:0000313" key="4">
    <source>
        <dbReference type="Proteomes" id="UP001500620"/>
    </source>
</evidence>
<keyword evidence="1" id="KW-0560">Oxidoreductase</keyword>
<dbReference type="PANTHER" id="PTHR14239">
    <property type="entry name" value="DUDULIN-RELATED"/>
    <property type="match status" value="1"/>
</dbReference>
<dbReference type="InterPro" id="IPR051267">
    <property type="entry name" value="STEAP_metalloreductase"/>
</dbReference>
<gene>
    <name evidence="3" type="ORF">GCM10022255_074720</name>
</gene>
<reference evidence="4" key="1">
    <citation type="journal article" date="2019" name="Int. J. Syst. Evol. Microbiol.">
        <title>The Global Catalogue of Microorganisms (GCM) 10K type strain sequencing project: providing services to taxonomists for standard genome sequencing and annotation.</title>
        <authorList>
            <consortium name="The Broad Institute Genomics Platform"/>
            <consortium name="The Broad Institute Genome Sequencing Center for Infectious Disease"/>
            <person name="Wu L."/>
            <person name="Ma J."/>
        </authorList>
    </citation>
    <scope>NUCLEOTIDE SEQUENCE [LARGE SCALE GENOMIC DNA]</scope>
    <source>
        <strain evidence="4">JCM 17441</strain>
    </source>
</reference>
<feature type="domain" description="Pyrroline-5-carboxylate reductase catalytic N-terminal" evidence="2">
    <location>
        <begin position="17"/>
        <end position="96"/>
    </location>
</feature>
<keyword evidence="4" id="KW-1185">Reference proteome</keyword>
<evidence type="ECO:0000313" key="3">
    <source>
        <dbReference type="EMBL" id="GAA4257535.1"/>
    </source>
</evidence>
<dbReference type="PANTHER" id="PTHR14239:SF10">
    <property type="entry name" value="REDUCTASE"/>
    <property type="match status" value="1"/>
</dbReference>
<dbReference type="SUPFAM" id="SSF51735">
    <property type="entry name" value="NAD(P)-binding Rossmann-fold domains"/>
    <property type="match status" value="1"/>
</dbReference>
<evidence type="ECO:0000259" key="2">
    <source>
        <dbReference type="Pfam" id="PF03807"/>
    </source>
</evidence>
<dbReference type="InterPro" id="IPR036291">
    <property type="entry name" value="NAD(P)-bd_dom_sf"/>
</dbReference>
<proteinExistence type="predicted"/>
<dbReference type="Proteomes" id="UP001500620">
    <property type="component" value="Unassembled WGS sequence"/>
</dbReference>
<sequence>MDTVRCASGRLASIVMRIGILGTGNMAATLGGAWRRAGHDVLVGGRNPASGGATLRDAATHGELVLLAVPAQVAPPLAADLADVLAGRVVLDCTNPLEPGPDGPMLMIPPGESVAARIAAAAPGAAVVKAFNLCHDSIWTLDPPHFEGLPLAVPYCAATPEAGERVAALIASMGCTPAPCGGLARAPYLEATAALAIGVWFAGGRARAIFPEPAQAT</sequence>
<accession>A0ABP8DJH3</accession>
<organism evidence="3 4">
    <name type="scientific">Dactylosporangium darangshiense</name>
    <dbReference type="NCBI Taxonomy" id="579108"/>
    <lineage>
        <taxon>Bacteria</taxon>
        <taxon>Bacillati</taxon>
        <taxon>Actinomycetota</taxon>
        <taxon>Actinomycetes</taxon>
        <taxon>Micromonosporales</taxon>
        <taxon>Micromonosporaceae</taxon>
        <taxon>Dactylosporangium</taxon>
    </lineage>
</organism>
<protein>
    <submittedName>
        <fullName evidence="3">NAD(P)-binding domain-containing protein</fullName>
    </submittedName>
</protein>
<dbReference type="Pfam" id="PF03807">
    <property type="entry name" value="F420_oxidored"/>
    <property type="match status" value="1"/>
</dbReference>
<dbReference type="Gene3D" id="3.40.50.720">
    <property type="entry name" value="NAD(P)-binding Rossmann-like Domain"/>
    <property type="match status" value="1"/>
</dbReference>
<dbReference type="EMBL" id="BAABAT010000027">
    <property type="protein sequence ID" value="GAA4257535.1"/>
    <property type="molecule type" value="Genomic_DNA"/>
</dbReference>